<keyword evidence="1" id="KW-0472">Membrane</keyword>
<evidence type="ECO:0000313" key="2">
    <source>
        <dbReference type="EMBL" id="CCD16161.1"/>
    </source>
</evidence>
<keyword evidence="1" id="KW-0812">Transmembrane</keyword>
<keyword evidence="1" id="KW-1133">Transmembrane helix</keyword>
<feature type="transmembrane region" description="Helical" evidence="1">
    <location>
        <begin position="171"/>
        <end position="195"/>
    </location>
</feature>
<dbReference type="EMBL" id="CAEQ01002184">
    <property type="protein sequence ID" value="CCD16161.1"/>
    <property type="molecule type" value="Genomic_DNA"/>
</dbReference>
<gene>
    <name evidence="2" type="ORF">TCIL3000_0_11120</name>
</gene>
<dbReference type="VEuPathDB" id="TriTrypDB:TcIL3000_0_11120"/>
<organism evidence="2 3">
    <name type="scientific">Trypanosoma congolense (strain IL3000)</name>
    <dbReference type="NCBI Taxonomy" id="1068625"/>
    <lineage>
        <taxon>Eukaryota</taxon>
        <taxon>Discoba</taxon>
        <taxon>Euglenozoa</taxon>
        <taxon>Kinetoplastea</taxon>
        <taxon>Metakinetoplastina</taxon>
        <taxon>Trypanosomatida</taxon>
        <taxon>Trypanosomatidae</taxon>
        <taxon>Trypanosoma</taxon>
        <taxon>Nannomonas</taxon>
    </lineage>
</organism>
<comment type="caution">
    <text evidence="2">The sequence shown here is derived from an EMBL/GenBank/DDBJ whole genome shotgun (WGS) entry which is preliminary data.</text>
</comment>
<reference evidence="2 3" key="2">
    <citation type="journal article" date="2012" name="Proc. Natl. Acad. Sci. U.S.A.">
        <title>Antigenic diversity is generated by distinct evolutionary mechanisms in African trypanosome species.</title>
        <authorList>
            <person name="Jackson A.P."/>
            <person name="Berry A."/>
            <person name="Aslett M."/>
            <person name="Allison H.C."/>
            <person name="Burton P."/>
            <person name="Vavrova-Anderson J."/>
            <person name="Brown R."/>
            <person name="Browne H."/>
            <person name="Corton N."/>
            <person name="Hauser H."/>
            <person name="Gamble J."/>
            <person name="Gilderthorp R."/>
            <person name="Marcello L."/>
            <person name="McQuillan J."/>
            <person name="Otto T.D."/>
            <person name="Quail M.A."/>
            <person name="Sanders M.J."/>
            <person name="van Tonder A."/>
            <person name="Ginger M.L."/>
            <person name="Field M.C."/>
            <person name="Barry J.D."/>
            <person name="Hertz-Fowler C."/>
            <person name="Berriman M."/>
        </authorList>
    </citation>
    <scope>NUCLEOTIDE SEQUENCE [LARGE SCALE GENOMIC DNA]</scope>
    <source>
        <strain evidence="2 3">IL3000</strain>
    </source>
</reference>
<accession>F9WFT3</accession>
<proteinExistence type="predicted"/>
<dbReference type="Proteomes" id="UP000000702">
    <property type="component" value="Unassembled WGS sequence"/>
</dbReference>
<keyword evidence="3" id="KW-1185">Reference proteome</keyword>
<protein>
    <submittedName>
        <fullName evidence="2">WGS project CAEQ00000000 data, annotated contig 423</fullName>
    </submittedName>
</protein>
<dbReference type="AlphaFoldDB" id="F9WFT3"/>
<evidence type="ECO:0000313" key="3">
    <source>
        <dbReference type="Proteomes" id="UP000000702"/>
    </source>
</evidence>
<sequence>MDHCKGIGSRKTYCNGTGAALKAAMEKWHGMGANETSSGTGKRKVGNCTVSNAWEKHALNARDHMLQLDHIVETVHHANDQSLAYLSTVWQIREDVKHGKPMKAIVANARKAGQKGAQVVVEKTGDTSPNASHPTQGRKEEVQVTVQLEGLKSLEEEDHDPAHSKESFPKVYVYLLGLVLPLCCLIVCLTLYCVLHKALPRALTPTTRAASPSKAPRCIKG</sequence>
<name>F9WFT3_TRYCI</name>
<reference evidence="3" key="1">
    <citation type="submission" date="2011-07" db="EMBL/GenBank/DDBJ databases">
        <title>Divergent evolution of antigenic variation in African trypanosomes.</title>
        <authorList>
            <person name="Jackson A.P."/>
            <person name="Berry A."/>
            <person name="Allison H.C."/>
            <person name="Burton P."/>
            <person name="Anderson J."/>
            <person name="Aslett M."/>
            <person name="Brown R."/>
            <person name="Corton N."/>
            <person name="Harris D."/>
            <person name="Hauser H."/>
            <person name="Gamble J."/>
            <person name="Gilderthorp R."/>
            <person name="McQuillan J."/>
            <person name="Quail M.A."/>
            <person name="Sanders M."/>
            <person name="Van Tonder A."/>
            <person name="Ginger M.L."/>
            <person name="Donelson J.E."/>
            <person name="Field M.C."/>
            <person name="Barry J.D."/>
            <person name="Berriman M."/>
            <person name="Hertz-Fowler C."/>
        </authorList>
    </citation>
    <scope>NUCLEOTIDE SEQUENCE [LARGE SCALE GENOMIC DNA]</scope>
    <source>
        <strain evidence="3">IL3000</strain>
    </source>
</reference>
<evidence type="ECO:0000256" key="1">
    <source>
        <dbReference type="SAM" id="Phobius"/>
    </source>
</evidence>